<feature type="binding site" evidence="6">
    <location>
        <begin position="126"/>
        <end position="129"/>
    </location>
    <ligand>
        <name>AMP</name>
        <dbReference type="ChEBI" id="CHEBI:456215"/>
    </ligand>
</feature>
<feature type="binding site" evidence="6">
    <location>
        <begin position="177"/>
        <end position="178"/>
    </location>
    <ligand>
        <name>ATP</name>
        <dbReference type="ChEBI" id="CHEBI:30616"/>
    </ligand>
</feature>
<dbReference type="GO" id="GO:0005524">
    <property type="term" value="F:ATP binding"/>
    <property type="evidence" value="ECO:0007669"/>
    <property type="project" value="UniProtKB-KW"/>
</dbReference>
<keyword evidence="5 6" id="KW-0496">Mitochondrion</keyword>
<feature type="region of interest" description="NMPbind" evidence="6">
    <location>
        <begin position="70"/>
        <end position="99"/>
    </location>
</feature>
<comment type="subcellular location">
    <subcellularLocation>
        <location evidence="6">Cytoplasm</location>
        <location evidence="6">Cytosol</location>
    </subcellularLocation>
    <subcellularLocation>
        <location evidence="6">Mitochondrion intermembrane space</location>
    </subcellularLocation>
    <text evidence="6">Predominantly mitochondrial.</text>
</comment>
<dbReference type="SUPFAM" id="SSF52540">
    <property type="entry name" value="P-loop containing nucleoside triphosphate hydrolases"/>
    <property type="match status" value="1"/>
</dbReference>
<dbReference type="GO" id="GO:0005758">
    <property type="term" value="C:mitochondrial intermembrane space"/>
    <property type="evidence" value="ECO:0007669"/>
    <property type="project" value="UniProtKB-SubCell"/>
</dbReference>
<feature type="binding site" evidence="6">
    <location>
        <position position="240"/>
    </location>
    <ligand>
        <name>ATP</name>
        <dbReference type="ChEBI" id="CHEBI:30616"/>
    </ligand>
</feature>
<evidence type="ECO:0000256" key="2">
    <source>
        <dbReference type="ARBA" id="ARBA00022741"/>
    </source>
</evidence>
<evidence type="ECO:0000256" key="4">
    <source>
        <dbReference type="ARBA" id="ARBA00022840"/>
    </source>
</evidence>
<reference evidence="8" key="2">
    <citation type="submission" date="2023-05" db="EMBL/GenBank/DDBJ databases">
        <authorList>
            <consortium name="Lawrence Berkeley National Laboratory"/>
            <person name="Steindorff A."/>
            <person name="Hensen N."/>
            <person name="Bonometti L."/>
            <person name="Westerberg I."/>
            <person name="Brannstrom I.O."/>
            <person name="Guillou S."/>
            <person name="Cros-Aarteil S."/>
            <person name="Calhoun S."/>
            <person name="Haridas S."/>
            <person name="Kuo A."/>
            <person name="Mondo S."/>
            <person name="Pangilinan J."/>
            <person name="Riley R."/>
            <person name="Labutti K."/>
            <person name="Andreopoulos B."/>
            <person name="Lipzen A."/>
            <person name="Chen C."/>
            <person name="Yanf M."/>
            <person name="Daum C."/>
            <person name="Ng V."/>
            <person name="Clum A."/>
            <person name="Ohm R."/>
            <person name="Martin F."/>
            <person name="Silar P."/>
            <person name="Natvig D."/>
            <person name="Lalanne C."/>
            <person name="Gautier V."/>
            <person name="Ament-Velasquez S.L."/>
            <person name="Kruys A."/>
            <person name="Hutchinson M.I."/>
            <person name="Powell A.J."/>
            <person name="Barry K."/>
            <person name="Miller A.N."/>
            <person name="Grigoriev I.V."/>
            <person name="Debuchy R."/>
            <person name="Gladieux P."/>
            <person name="Thoren M.H."/>
            <person name="Johannesson H."/>
        </authorList>
    </citation>
    <scope>NUCLEOTIDE SEQUENCE</scope>
    <source>
        <strain evidence="8">CBS 359.72</strain>
    </source>
</reference>
<dbReference type="PROSITE" id="PS00113">
    <property type="entry name" value="ADENYLATE_KINASE"/>
    <property type="match status" value="1"/>
</dbReference>
<feature type="binding site" evidence="6">
    <location>
        <position position="168"/>
    </location>
    <ligand>
        <name>ATP</name>
        <dbReference type="ChEBI" id="CHEBI:30616"/>
    </ligand>
</feature>
<dbReference type="Pfam" id="PF05191">
    <property type="entry name" value="ADK_lid"/>
    <property type="match status" value="1"/>
</dbReference>
<evidence type="ECO:0000256" key="6">
    <source>
        <dbReference type="HAMAP-Rule" id="MF_03168"/>
    </source>
</evidence>
<dbReference type="InterPro" id="IPR000850">
    <property type="entry name" value="Adenylat/UMP-CMP_kin"/>
</dbReference>
<comment type="catalytic activity">
    <reaction evidence="6">
        <text>AMP + ATP = 2 ADP</text>
        <dbReference type="Rhea" id="RHEA:12973"/>
        <dbReference type="ChEBI" id="CHEBI:30616"/>
        <dbReference type="ChEBI" id="CHEBI:456215"/>
        <dbReference type="ChEBI" id="CHEBI:456216"/>
        <dbReference type="EC" id="2.7.4.3"/>
    </reaction>
</comment>
<comment type="caution">
    <text evidence="8">The sequence shown here is derived from an EMBL/GenBank/DDBJ whole genome shotgun (WGS) entry which is preliminary data.</text>
</comment>
<dbReference type="HAMAP" id="MF_00235">
    <property type="entry name" value="Adenylate_kinase_Adk"/>
    <property type="match status" value="1"/>
</dbReference>
<reference evidence="8" key="1">
    <citation type="journal article" date="2023" name="Mol. Phylogenet. Evol.">
        <title>Genome-scale phylogeny and comparative genomics of the fungal order Sordariales.</title>
        <authorList>
            <person name="Hensen N."/>
            <person name="Bonometti L."/>
            <person name="Westerberg I."/>
            <person name="Brannstrom I.O."/>
            <person name="Guillou S."/>
            <person name="Cros-Aarteil S."/>
            <person name="Calhoun S."/>
            <person name="Haridas S."/>
            <person name="Kuo A."/>
            <person name="Mondo S."/>
            <person name="Pangilinan J."/>
            <person name="Riley R."/>
            <person name="LaButti K."/>
            <person name="Andreopoulos B."/>
            <person name="Lipzen A."/>
            <person name="Chen C."/>
            <person name="Yan M."/>
            <person name="Daum C."/>
            <person name="Ng V."/>
            <person name="Clum A."/>
            <person name="Steindorff A."/>
            <person name="Ohm R.A."/>
            <person name="Martin F."/>
            <person name="Silar P."/>
            <person name="Natvig D.O."/>
            <person name="Lalanne C."/>
            <person name="Gautier V."/>
            <person name="Ament-Velasquez S.L."/>
            <person name="Kruys A."/>
            <person name="Hutchinson M.I."/>
            <person name="Powell A.J."/>
            <person name="Barry K."/>
            <person name="Miller A.N."/>
            <person name="Grigoriev I.V."/>
            <person name="Debuchy R."/>
            <person name="Gladieux P."/>
            <person name="Hiltunen Thoren M."/>
            <person name="Johannesson H."/>
        </authorList>
    </citation>
    <scope>NUCLEOTIDE SEQUENCE</scope>
    <source>
        <strain evidence="8">CBS 359.72</strain>
    </source>
</reference>
<dbReference type="InterPro" id="IPR028587">
    <property type="entry name" value="AK2"/>
</dbReference>
<dbReference type="InterPro" id="IPR007862">
    <property type="entry name" value="Adenylate_kinase_lid-dom"/>
</dbReference>
<dbReference type="InterPro" id="IPR006259">
    <property type="entry name" value="Adenyl_kin_sub"/>
</dbReference>
<dbReference type="NCBIfam" id="NF011100">
    <property type="entry name" value="PRK14527.1"/>
    <property type="match status" value="1"/>
</dbReference>
<comment type="similarity">
    <text evidence="6">Belongs to the adenylate kinase family. AK2 subfamily.</text>
</comment>
<feature type="binding site" evidence="6">
    <location>
        <position position="76"/>
    </location>
    <ligand>
        <name>AMP</name>
        <dbReference type="ChEBI" id="CHEBI:456215"/>
    </ligand>
</feature>
<dbReference type="NCBIfam" id="NF001380">
    <property type="entry name" value="PRK00279.1-2"/>
    <property type="match status" value="1"/>
</dbReference>
<dbReference type="EC" id="2.7.4.3" evidence="6"/>
<dbReference type="GO" id="GO:0005829">
    <property type="term" value="C:cytosol"/>
    <property type="evidence" value="ECO:0007669"/>
    <property type="project" value="UniProtKB-SubCell"/>
</dbReference>
<proteinExistence type="inferred from homology"/>
<name>A0AAN7D0X8_9PEZI</name>
<dbReference type="CDD" id="cd01428">
    <property type="entry name" value="ADK"/>
    <property type="match status" value="1"/>
</dbReference>
<dbReference type="PANTHER" id="PTHR23359">
    <property type="entry name" value="NUCLEOTIDE KINASE"/>
    <property type="match status" value="1"/>
</dbReference>
<dbReference type="EMBL" id="MU857604">
    <property type="protein sequence ID" value="KAK4251620.1"/>
    <property type="molecule type" value="Genomic_DNA"/>
</dbReference>
<protein>
    <recommendedName>
        <fullName evidence="6">Adenylate kinase</fullName>
        <ecNumber evidence="6">2.7.4.3</ecNumber>
    </recommendedName>
    <alternativeName>
        <fullName evidence="6">ATP-AMP transphosphorylase</fullName>
    </alternativeName>
    <alternativeName>
        <fullName evidence="6">ATP:AMP phosphotransferase</fullName>
    </alternativeName>
    <alternativeName>
        <fullName evidence="6">Adenylate kinase cytosolic and mitochondrial</fullName>
    </alternativeName>
    <alternativeName>
        <fullName evidence="6">Adenylate monophosphate kinase</fullName>
    </alternativeName>
</protein>
<dbReference type="GO" id="GO:0006172">
    <property type="term" value="P:ADP biosynthetic process"/>
    <property type="evidence" value="ECO:0007669"/>
    <property type="project" value="UniProtKB-UniRule"/>
</dbReference>
<feature type="binding site" evidence="6">
    <location>
        <position position="212"/>
    </location>
    <ligand>
        <name>AMP</name>
        <dbReference type="ChEBI" id="CHEBI:456215"/>
    </ligand>
</feature>
<keyword evidence="3 6" id="KW-0418">Kinase</keyword>
<feature type="binding site" evidence="6">
    <location>
        <position position="71"/>
    </location>
    <ligand>
        <name>AMP</name>
        <dbReference type="ChEBI" id="CHEBI:456215"/>
    </ligand>
</feature>
<evidence type="ECO:0000256" key="1">
    <source>
        <dbReference type="ARBA" id="ARBA00022679"/>
    </source>
</evidence>
<keyword evidence="6" id="KW-0963">Cytoplasm</keyword>
<dbReference type="GO" id="GO:0046034">
    <property type="term" value="P:ATP metabolic process"/>
    <property type="evidence" value="ECO:0007669"/>
    <property type="project" value="UniProtKB-UniRule"/>
</dbReference>
<sequence>MGYLDDEVKRLQGIIANIEGRVQALESRQFGGRQPKTAEEIRMILIGPPGAGKGTQAPKIKEKFNCCHLATGDMLRSQVAKKTALGREAKKIMDAGGLVSDDIVIGMIKEELDNNKECKGGFILDGFPRTVPQAEGLDKMLHERNQELQHAIELKIDDELLVSRITGRLVHPASGRSYHTTFNPPKVPMTDDITGEPLIQRSDDNAEALKKRLATYHKQTAPVVDYYKKTGIWHAVDAAQPPNQVWKSLLAIFEGDKAKAKSAGNGTLSKFAPSS</sequence>
<evidence type="ECO:0000259" key="7">
    <source>
        <dbReference type="Pfam" id="PF05191"/>
    </source>
</evidence>
<feature type="domain" description="Adenylate kinase active site lid" evidence="7">
    <location>
        <begin position="168"/>
        <end position="203"/>
    </location>
</feature>
<feature type="region of interest" description="LID" evidence="6">
    <location>
        <begin position="167"/>
        <end position="204"/>
    </location>
</feature>
<dbReference type="InterPro" id="IPR027417">
    <property type="entry name" value="P-loop_NTPase"/>
</dbReference>
<keyword evidence="4 6" id="KW-0067">ATP-binding</keyword>
<dbReference type="Proteomes" id="UP001303647">
    <property type="component" value="Unassembled WGS sequence"/>
</dbReference>
<dbReference type="NCBIfam" id="TIGR01351">
    <property type="entry name" value="adk"/>
    <property type="match status" value="1"/>
</dbReference>
<feature type="binding site" evidence="6">
    <location>
        <begin position="97"/>
        <end position="99"/>
    </location>
    <ligand>
        <name>AMP</name>
        <dbReference type="ChEBI" id="CHEBI:456215"/>
    </ligand>
</feature>
<dbReference type="PRINTS" id="PR00094">
    <property type="entry name" value="ADENYLTKNASE"/>
</dbReference>
<dbReference type="HAMAP" id="MF_03168">
    <property type="entry name" value="Adenylate_kinase_AK2"/>
    <property type="match status" value="1"/>
</dbReference>
<dbReference type="NCBIfam" id="NF001381">
    <property type="entry name" value="PRK00279.1-3"/>
    <property type="match status" value="1"/>
</dbReference>
<keyword evidence="2 6" id="KW-0547">Nucleotide-binding</keyword>
<evidence type="ECO:0000256" key="5">
    <source>
        <dbReference type="ARBA" id="ARBA00023128"/>
    </source>
</evidence>
<feature type="binding site" evidence="6">
    <location>
        <position position="201"/>
    </location>
    <ligand>
        <name>AMP</name>
        <dbReference type="ChEBI" id="CHEBI:456215"/>
    </ligand>
</feature>
<accession>A0AAN7D0X8</accession>
<evidence type="ECO:0000256" key="3">
    <source>
        <dbReference type="ARBA" id="ARBA00022777"/>
    </source>
</evidence>
<comment type="subunit">
    <text evidence="6">Monomer.</text>
</comment>
<keyword evidence="9" id="KW-1185">Reference proteome</keyword>
<dbReference type="AlphaFoldDB" id="A0AAN7D0X8"/>
<dbReference type="FunFam" id="3.40.50.300:FF:000106">
    <property type="entry name" value="Adenylate kinase mitochondrial"/>
    <property type="match status" value="1"/>
</dbReference>
<dbReference type="GO" id="GO:0004017">
    <property type="term" value="F:AMP kinase activity"/>
    <property type="evidence" value="ECO:0007669"/>
    <property type="project" value="UniProtKB-UniRule"/>
</dbReference>
<comment type="domain">
    <text evidence="6">Consists of three domains, a large central CORE domain and two small peripheral domains, NMPbind and LID, which undergo movements during catalysis. The LID domain closes over the site of phosphoryl transfer upon ATP binding. Assembling and dissambling the active center during each catalytic cycle provides an effective means to prevent ATP hydrolysis.</text>
</comment>
<evidence type="ECO:0000313" key="8">
    <source>
        <dbReference type="EMBL" id="KAK4251620.1"/>
    </source>
</evidence>
<keyword evidence="1 6" id="KW-0808">Transferase</keyword>
<dbReference type="Pfam" id="PF00406">
    <property type="entry name" value="ADK"/>
    <property type="match status" value="1"/>
</dbReference>
<gene>
    <name evidence="6" type="primary">ADK1</name>
    <name evidence="8" type="ORF">C7999DRAFT_37361</name>
</gene>
<dbReference type="GO" id="GO:0046033">
    <property type="term" value="P:AMP metabolic process"/>
    <property type="evidence" value="ECO:0007669"/>
    <property type="project" value="UniProtKB-UniRule"/>
</dbReference>
<dbReference type="InterPro" id="IPR033690">
    <property type="entry name" value="Adenylat_kinase_CS"/>
</dbReference>
<organism evidence="8 9">
    <name type="scientific">Corynascus novoguineensis</name>
    <dbReference type="NCBI Taxonomy" id="1126955"/>
    <lineage>
        <taxon>Eukaryota</taxon>
        <taxon>Fungi</taxon>
        <taxon>Dikarya</taxon>
        <taxon>Ascomycota</taxon>
        <taxon>Pezizomycotina</taxon>
        <taxon>Sordariomycetes</taxon>
        <taxon>Sordariomycetidae</taxon>
        <taxon>Sordariales</taxon>
        <taxon>Chaetomiaceae</taxon>
        <taxon>Corynascus</taxon>
    </lineage>
</organism>
<evidence type="ECO:0000313" key="9">
    <source>
        <dbReference type="Proteomes" id="UP001303647"/>
    </source>
</evidence>
<comment type="function">
    <text evidence="6">Catalyzes the reversible transfer of the terminal phosphate group between ATP and AMP. Plays an important role in cellular energy homeostasis and in adenine nucleotide metabolism. Adenylate kinase activity is critical for regulation of the phosphate utilization and the AMP de novo biosynthesis pathways.</text>
</comment>
<dbReference type="Gene3D" id="3.40.50.300">
    <property type="entry name" value="P-loop containing nucleotide triphosphate hydrolases"/>
    <property type="match status" value="1"/>
</dbReference>
<feature type="binding site" evidence="6">
    <location>
        <position position="133"/>
    </location>
    <ligand>
        <name>AMP</name>
        <dbReference type="ChEBI" id="CHEBI:456215"/>
    </ligand>
</feature>
<feature type="binding site" evidence="6">
    <location>
        <begin position="50"/>
        <end position="55"/>
    </location>
    <ligand>
        <name>ATP</name>
        <dbReference type="ChEBI" id="CHEBI:30616"/>
    </ligand>
</feature>